<proteinExistence type="predicted"/>
<protein>
    <submittedName>
        <fullName evidence="1">Uncharacterized protein</fullName>
    </submittedName>
</protein>
<dbReference type="AlphaFoldDB" id="A0AAU9JI45"/>
<dbReference type="Proteomes" id="UP001162131">
    <property type="component" value="Unassembled WGS sequence"/>
</dbReference>
<organism evidence="1 2">
    <name type="scientific">Blepharisma stoltei</name>
    <dbReference type="NCBI Taxonomy" id="1481888"/>
    <lineage>
        <taxon>Eukaryota</taxon>
        <taxon>Sar</taxon>
        <taxon>Alveolata</taxon>
        <taxon>Ciliophora</taxon>
        <taxon>Postciliodesmatophora</taxon>
        <taxon>Heterotrichea</taxon>
        <taxon>Heterotrichida</taxon>
        <taxon>Blepharismidae</taxon>
        <taxon>Blepharisma</taxon>
    </lineage>
</organism>
<gene>
    <name evidence="1" type="ORF">BSTOLATCC_MIC38615</name>
</gene>
<evidence type="ECO:0000313" key="2">
    <source>
        <dbReference type="Proteomes" id="UP001162131"/>
    </source>
</evidence>
<evidence type="ECO:0000313" key="1">
    <source>
        <dbReference type="EMBL" id="CAG9325353.1"/>
    </source>
</evidence>
<reference evidence="1" key="1">
    <citation type="submission" date="2021-09" db="EMBL/GenBank/DDBJ databases">
        <authorList>
            <consortium name="AG Swart"/>
            <person name="Singh M."/>
            <person name="Singh A."/>
            <person name="Seah K."/>
            <person name="Emmerich C."/>
        </authorList>
    </citation>
    <scope>NUCLEOTIDE SEQUENCE</scope>
    <source>
        <strain evidence="1">ATCC30299</strain>
    </source>
</reference>
<sequence length="95" mass="11176">MHLILAIKIIIKISPAIKKYHLEIYIKLDFESRCCKSSAVWKSMLHKYLSNFDINRFIITNFQGYVKLVLIDEDKLIVIKAVLKTEFKIVNSIYV</sequence>
<comment type="caution">
    <text evidence="1">The sequence shown here is derived from an EMBL/GenBank/DDBJ whole genome shotgun (WGS) entry which is preliminary data.</text>
</comment>
<keyword evidence="2" id="KW-1185">Reference proteome</keyword>
<dbReference type="EMBL" id="CAJZBQ010000038">
    <property type="protein sequence ID" value="CAG9325353.1"/>
    <property type="molecule type" value="Genomic_DNA"/>
</dbReference>
<name>A0AAU9JI45_9CILI</name>
<accession>A0AAU9JI45</accession>